<accession>A0A0H3FRR5</accession>
<protein>
    <submittedName>
        <fullName evidence="1">Uncharacterized protein</fullName>
    </submittedName>
</protein>
<reference evidence="1 2" key="1">
    <citation type="journal article" date="2012" name="J. Bacteriol.">
        <title>Complete genome sequence of Enterobacter aerogenes KCTC 2190.</title>
        <authorList>
            <person name="Shin S.H."/>
            <person name="Kim S."/>
            <person name="Kim J.Y."/>
            <person name="Lee S."/>
            <person name="Um Y."/>
            <person name="Oh M.K."/>
            <person name="Kim Y.R."/>
            <person name="Lee J."/>
            <person name="Yang K.S."/>
        </authorList>
    </citation>
    <scope>NUCLEOTIDE SEQUENCE [LARGE SCALE GENOMIC DNA]</scope>
    <source>
        <strain evidence="1 2">KCTC 2190</strain>
    </source>
</reference>
<dbReference type="Proteomes" id="UP000008881">
    <property type="component" value="Chromosome"/>
</dbReference>
<dbReference type="HOGENOM" id="CLU_3024972_0_0_6"/>
<proteinExistence type="predicted"/>
<organism evidence="1 2">
    <name type="scientific">Klebsiella aerogenes (strain ATCC 13048 / DSM 30053 / CCUG 1429 / JCM 1235 / KCTC 2190 / NBRC 13534 / NCIMB 10102 / NCTC 10006 / CDC 819-56)</name>
    <name type="common">Enterobacter aerogenes</name>
    <dbReference type="NCBI Taxonomy" id="1028307"/>
    <lineage>
        <taxon>Bacteria</taxon>
        <taxon>Pseudomonadati</taxon>
        <taxon>Pseudomonadota</taxon>
        <taxon>Gammaproteobacteria</taxon>
        <taxon>Enterobacterales</taxon>
        <taxon>Enterobacteriaceae</taxon>
        <taxon>Klebsiella/Raoultella group</taxon>
        <taxon>Klebsiella</taxon>
    </lineage>
</organism>
<dbReference type="AlphaFoldDB" id="A0A0H3FRR5"/>
<keyword evidence="2" id="KW-1185">Reference proteome</keyword>
<sequence length="55" mass="5886">MPATDARKQKKARWIPAGEPILANFFGCLLTKGVNSVLQDGKAQPDCFPAGEAAR</sequence>
<evidence type="ECO:0000313" key="2">
    <source>
        <dbReference type="Proteomes" id="UP000008881"/>
    </source>
</evidence>
<dbReference type="KEGG" id="eae:EAE_17110"/>
<gene>
    <name evidence="1" type="ordered locus">EAE_17110</name>
</gene>
<evidence type="ECO:0000313" key="1">
    <source>
        <dbReference type="EMBL" id="AEG98333.1"/>
    </source>
</evidence>
<dbReference type="EMBL" id="CP002824">
    <property type="protein sequence ID" value="AEG98333.1"/>
    <property type="molecule type" value="Genomic_DNA"/>
</dbReference>
<name>A0A0H3FRR5_KLEAK</name>